<comment type="similarity">
    <text evidence="1">Belongs to the UPF0332 family.</text>
</comment>
<dbReference type="PANTHER" id="PTHR36565">
    <property type="entry name" value="UPF0332 PROTEIN TM_1000"/>
    <property type="match status" value="1"/>
</dbReference>
<dbReference type="STRING" id="118126.L21_2339"/>
<name>A0A1M4MNC0_9EURY</name>
<evidence type="ECO:0000259" key="2">
    <source>
        <dbReference type="Pfam" id="PF05168"/>
    </source>
</evidence>
<dbReference type="InterPro" id="IPR052226">
    <property type="entry name" value="UPF0332_toxin"/>
</dbReference>
<accession>A0A1M4MNC0</accession>
<evidence type="ECO:0000313" key="3">
    <source>
        <dbReference type="EMBL" id="SCL76409.1"/>
    </source>
</evidence>
<proteinExistence type="inferred from homology"/>
<dbReference type="Proteomes" id="UP000184671">
    <property type="component" value="Unassembled WGS sequence"/>
</dbReference>
<sequence>MAKVEDLERQGLIRKLPPDPKAVENAIGLAHRDVSVAKNALASNADWAYTIAYNAMLQAARALMFSKGYRPAGNNQHTTVVQFAAQFLNNESVDALDRMRRRRHTVVYDMAGTVSQLEAENAVSRAESFLSAVEDLLR</sequence>
<protein>
    <submittedName>
        <fullName evidence="3">HEPN domain protein</fullName>
    </submittedName>
</protein>
<dbReference type="AlphaFoldDB" id="A0A1M4MNC0"/>
<dbReference type="RefSeq" id="WP_074370614.1">
    <property type="nucleotide sequence ID" value="NZ_FMID01000055.1"/>
</dbReference>
<dbReference type="Pfam" id="PF05168">
    <property type="entry name" value="HEPN"/>
    <property type="match status" value="1"/>
</dbReference>
<dbReference type="PANTHER" id="PTHR36565:SF1">
    <property type="entry name" value="UPF0332 PROTEIN TM_1000"/>
    <property type="match status" value="1"/>
</dbReference>
<dbReference type="InterPro" id="IPR007842">
    <property type="entry name" value="HEPN_dom"/>
</dbReference>
<dbReference type="OrthoDB" id="111897at2157"/>
<evidence type="ECO:0000313" key="4">
    <source>
        <dbReference type="Proteomes" id="UP000184671"/>
    </source>
</evidence>
<gene>
    <name evidence="3" type="ORF">L21_2339</name>
</gene>
<reference evidence="3 4" key="1">
    <citation type="submission" date="2016-08" db="EMBL/GenBank/DDBJ databases">
        <authorList>
            <person name="Seilhamer J.J."/>
        </authorList>
    </citation>
    <scope>NUCLEOTIDE SEQUENCE [LARGE SCALE GENOMIC DNA]</scope>
    <source>
        <strain evidence="3">L21-II-0</strain>
    </source>
</reference>
<organism evidence="3 4">
    <name type="scientific">Methanoculleus chikugoensis</name>
    <dbReference type="NCBI Taxonomy" id="118126"/>
    <lineage>
        <taxon>Archaea</taxon>
        <taxon>Methanobacteriati</taxon>
        <taxon>Methanobacteriota</taxon>
        <taxon>Stenosarchaea group</taxon>
        <taxon>Methanomicrobia</taxon>
        <taxon>Methanomicrobiales</taxon>
        <taxon>Methanomicrobiaceae</taxon>
        <taxon>Methanoculleus</taxon>
    </lineage>
</organism>
<dbReference type="Gene3D" id="1.20.120.330">
    <property type="entry name" value="Nucleotidyltransferases domain 2"/>
    <property type="match status" value="1"/>
</dbReference>
<dbReference type="EMBL" id="FMID01000055">
    <property type="protein sequence ID" value="SCL76409.1"/>
    <property type="molecule type" value="Genomic_DNA"/>
</dbReference>
<evidence type="ECO:0000256" key="1">
    <source>
        <dbReference type="ARBA" id="ARBA00038248"/>
    </source>
</evidence>
<feature type="domain" description="HEPN" evidence="2">
    <location>
        <begin position="30"/>
        <end position="135"/>
    </location>
</feature>